<keyword evidence="3" id="KW-1185">Reference proteome</keyword>
<reference evidence="3" key="1">
    <citation type="journal article" date="2019" name="Int. J. Syst. Evol. Microbiol.">
        <title>The Global Catalogue of Microorganisms (GCM) 10K type strain sequencing project: providing services to taxonomists for standard genome sequencing and annotation.</title>
        <authorList>
            <consortium name="The Broad Institute Genomics Platform"/>
            <consortium name="The Broad Institute Genome Sequencing Center for Infectious Disease"/>
            <person name="Wu L."/>
            <person name="Ma J."/>
        </authorList>
    </citation>
    <scope>NUCLEOTIDE SEQUENCE [LARGE SCALE GENOMIC DNA]</scope>
    <source>
        <strain evidence="3">CGMCC 1.12769</strain>
    </source>
</reference>
<dbReference type="EMBL" id="BMFT01000001">
    <property type="protein sequence ID" value="GGH29454.1"/>
    <property type="molecule type" value="Genomic_DNA"/>
</dbReference>
<protein>
    <submittedName>
        <fullName evidence="2">Uncharacterized protein</fullName>
    </submittedName>
</protein>
<evidence type="ECO:0000313" key="3">
    <source>
        <dbReference type="Proteomes" id="UP000659344"/>
    </source>
</evidence>
<proteinExistence type="predicted"/>
<dbReference type="Proteomes" id="UP000659344">
    <property type="component" value="Unassembled WGS sequence"/>
</dbReference>
<feature type="region of interest" description="Disordered" evidence="1">
    <location>
        <begin position="31"/>
        <end position="53"/>
    </location>
</feature>
<comment type="caution">
    <text evidence="2">The sequence shown here is derived from an EMBL/GenBank/DDBJ whole genome shotgun (WGS) entry which is preliminary data.</text>
</comment>
<accession>A0ABQ1YKG4</accession>
<organism evidence="2 3">
    <name type="scientific">Paenibacillus segetis</name>
    <dbReference type="NCBI Taxonomy" id="1325360"/>
    <lineage>
        <taxon>Bacteria</taxon>
        <taxon>Bacillati</taxon>
        <taxon>Bacillota</taxon>
        <taxon>Bacilli</taxon>
        <taxon>Bacillales</taxon>
        <taxon>Paenibacillaceae</taxon>
        <taxon>Paenibacillus</taxon>
    </lineage>
</organism>
<gene>
    <name evidence="2" type="ORF">GCM10008013_32080</name>
</gene>
<sequence length="53" mass="6297">MLIYVKIYSNYYLKPKGGVTTMRTYLINPFNEGQRNKEDHDRELQKWEGCASP</sequence>
<evidence type="ECO:0000313" key="2">
    <source>
        <dbReference type="EMBL" id="GGH29454.1"/>
    </source>
</evidence>
<name>A0ABQ1YKG4_9BACL</name>
<feature type="compositionally biased region" description="Basic and acidic residues" evidence="1">
    <location>
        <begin position="34"/>
        <end position="46"/>
    </location>
</feature>
<evidence type="ECO:0000256" key="1">
    <source>
        <dbReference type="SAM" id="MobiDB-lite"/>
    </source>
</evidence>